<dbReference type="AlphaFoldDB" id="A0A9Y1I2N0"/>
<evidence type="ECO:0000313" key="1">
    <source>
        <dbReference type="EMBL" id="WDA99176.1"/>
    </source>
</evidence>
<protein>
    <recommendedName>
        <fullName evidence="2">Cytochrome b6-f complex subunit PetP</fullName>
    </recommendedName>
</protein>
<accession>A0A9Y1I2N0</accession>
<evidence type="ECO:0008006" key="2">
    <source>
        <dbReference type="Google" id="ProtNLM"/>
    </source>
</evidence>
<dbReference type="EMBL" id="OP616812">
    <property type="protein sequence ID" value="WDA99176.1"/>
    <property type="molecule type" value="Genomic_DNA"/>
</dbReference>
<name>A0A9Y1I2N0_9RHOD</name>
<geneLocation type="plastid" evidence="1"/>
<organism evidence="1">
    <name type="scientific">Gronococcus sybilensis</name>
    <dbReference type="NCBI Taxonomy" id="3028029"/>
    <lineage>
        <taxon>Eukaryota</taxon>
        <taxon>Rhodophyta</taxon>
        <taxon>Bangiophyceae</taxon>
        <taxon>Cavernulicolales</taxon>
        <taxon>Cavernulicolaceae</taxon>
        <taxon>Gronococcus</taxon>
    </lineage>
</organism>
<dbReference type="InterPro" id="IPR021291">
    <property type="entry name" value="Tsr0524-like"/>
</dbReference>
<sequence>MYIGQPVRLIKITCTTPTIIPQHFGFLGIVKGFRLINNNFIVPIIEFDAQTRIWLFEDEIEAL</sequence>
<proteinExistence type="predicted"/>
<dbReference type="Pfam" id="PF11061">
    <property type="entry name" value="Tsr0524-like"/>
    <property type="match status" value="1"/>
</dbReference>
<reference evidence="1" key="1">
    <citation type="journal article" date="2023" name="J. Phycol.">
        <title>Revised classification of the Cyanidiophyceae based on plastid genome data with descriptions of the Cavernulicolales ord. nov. and Galdieriales ord. nov. (Rhodophyta).</title>
        <authorList>
            <person name="Park S.I."/>
            <person name="Cho C.H."/>
            <person name="Ciniglia C."/>
            <person name="Huang T.Y."/>
            <person name="Liu S.L."/>
            <person name="Bustamante D.E."/>
            <person name="Calderon M.S."/>
            <person name="Mansilla A."/>
            <person name="McDermott T."/>
            <person name="Andersen R.A."/>
            <person name="Yoon H.S."/>
        </authorList>
    </citation>
    <scope>NUCLEOTIDE SEQUENCE</scope>
</reference>
<keyword evidence="1" id="KW-0934">Plastid</keyword>
<gene>
    <name evidence="1" type="primary">ycf86</name>
    <name evidence="1" type="ORF">GRSY_171</name>
</gene>